<evidence type="ECO:0000256" key="2">
    <source>
        <dbReference type="ARBA" id="ARBA00022475"/>
    </source>
</evidence>
<feature type="transmembrane region" description="Helical" evidence="6">
    <location>
        <begin position="433"/>
        <end position="451"/>
    </location>
</feature>
<organism evidence="7 8">
    <name type="scientific">Streptomyces chiangmaiensis</name>
    <dbReference type="NCBI Taxonomy" id="766497"/>
    <lineage>
        <taxon>Bacteria</taxon>
        <taxon>Bacillati</taxon>
        <taxon>Actinomycetota</taxon>
        <taxon>Actinomycetes</taxon>
        <taxon>Kitasatosporales</taxon>
        <taxon>Streptomycetaceae</taxon>
        <taxon>Streptomyces</taxon>
    </lineage>
</organism>
<keyword evidence="8" id="KW-1185">Reference proteome</keyword>
<evidence type="ECO:0000313" key="7">
    <source>
        <dbReference type="EMBL" id="MED7821351.1"/>
    </source>
</evidence>
<dbReference type="RefSeq" id="WP_329505386.1">
    <property type="nucleotide sequence ID" value="NZ_BAAAYZ010000027.1"/>
</dbReference>
<accession>A0ABU7FAZ0</accession>
<feature type="transmembrane region" description="Helical" evidence="6">
    <location>
        <begin position="151"/>
        <end position="170"/>
    </location>
</feature>
<dbReference type="Gene3D" id="1.20.1740.10">
    <property type="entry name" value="Amino acid/polyamine transporter I"/>
    <property type="match status" value="1"/>
</dbReference>
<feature type="transmembrane region" description="Helical" evidence="6">
    <location>
        <begin position="396"/>
        <end position="421"/>
    </location>
</feature>
<evidence type="ECO:0000256" key="3">
    <source>
        <dbReference type="ARBA" id="ARBA00022692"/>
    </source>
</evidence>
<evidence type="ECO:0000256" key="5">
    <source>
        <dbReference type="ARBA" id="ARBA00023136"/>
    </source>
</evidence>
<dbReference type="Pfam" id="PF13520">
    <property type="entry name" value="AA_permease_2"/>
    <property type="match status" value="1"/>
</dbReference>
<dbReference type="PIRSF" id="PIRSF006060">
    <property type="entry name" value="AA_transporter"/>
    <property type="match status" value="1"/>
</dbReference>
<evidence type="ECO:0000256" key="6">
    <source>
        <dbReference type="SAM" id="Phobius"/>
    </source>
</evidence>
<evidence type="ECO:0000313" key="8">
    <source>
        <dbReference type="Proteomes" id="UP001333996"/>
    </source>
</evidence>
<keyword evidence="4 6" id="KW-1133">Transmembrane helix</keyword>
<feature type="transmembrane region" description="Helical" evidence="6">
    <location>
        <begin position="216"/>
        <end position="235"/>
    </location>
</feature>
<dbReference type="EMBL" id="JAYWVC010000009">
    <property type="protein sequence ID" value="MED7821351.1"/>
    <property type="molecule type" value="Genomic_DNA"/>
</dbReference>
<dbReference type="InterPro" id="IPR002293">
    <property type="entry name" value="AA/rel_permease1"/>
</dbReference>
<feature type="transmembrane region" description="Helical" evidence="6">
    <location>
        <begin position="466"/>
        <end position="488"/>
    </location>
</feature>
<comment type="subcellular location">
    <subcellularLocation>
        <location evidence="1">Cell membrane</location>
        <topology evidence="1">Multi-pass membrane protein</topology>
    </subcellularLocation>
</comment>
<feature type="transmembrane region" description="Helical" evidence="6">
    <location>
        <begin position="310"/>
        <end position="335"/>
    </location>
</feature>
<sequence length="516" mass="53024">MTTGSSSTSRPAAADGGAISTFKGQERALRADRLGTAGLLLSVLAATAPLMVVAGVMPTTFGVMGIVGQPLLFVILGVVLALFSFGYAEMSRHVHNAGAFYAYIARGLGGTAGAASAVVALVAYSALQLGIYGIFGFEVSGLFATYLDLQVAWWIPALAAVLVVGVLGWLKIDVNARVLGVLLLIEVALVVIFDVAAVGDPAKEGLSLHAFNPDTLTGAGVGTALCFCIAAFTGFEQAPVYAEETSRPHVLVPRVMFLAIGFVSVFFAISSWALTIAAGPSAIVPAAQKQSAGLLFWLTESLLGHTFTDVLHVLFVTGMFAALLSFHNVVARYAFAMGREGLLPTVFGRTTGASGAPGSGSLLQSAVSTVVVIAFAVTDGKPSGDPTAPVLQLFTWFGSVGALGVTLLMVGASASVIVFFARRGSAGAQAWRLVTSAVSGLALLVIVGYTVKDFDVLVGTGPDSVLGWLLPAIIGVALVLGLVQGLLLRSRRPQAHARIGLGNEAFQLEKAAESAG</sequence>
<keyword evidence="5 6" id="KW-0472">Membrane</keyword>
<evidence type="ECO:0000256" key="1">
    <source>
        <dbReference type="ARBA" id="ARBA00004651"/>
    </source>
</evidence>
<comment type="caution">
    <text evidence="7">The sequence shown here is derived from an EMBL/GenBank/DDBJ whole genome shotgun (WGS) entry which is preliminary data.</text>
</comment>
<feature type="transmembrane region" description="Helical" evidence="6">
    <location>
        <begin position="37"/>
        <end position="57"/>
    </location>
</feature>
<dbReference type="PANTHER" id="PTHR42770:SF16">
    <property type="entry name" value="AMINO ACID PERMEASE"/>
    <property type="match status" value="1"/>
</dbReference>
<feature type="transmembrane region" description="Helical" evidence="6">
    <location>
        <begin position="255"/>
        <end position="274"/>
    </location>
</feature>
<protein>
    <submittedName>
        <fullName evidence="7">APC family permease</fullName>
    </submittedName>
</protein>
<name>A0ABU7FAZ0_9ACTN</name>
<keyword evidence="3 6" id="KW-0812">Transmembrane</keyword>
<feature type="transmembrane region" description="Helical" evidence="6">
    <location>
        <begin position="177"/>
        <end position="196"/>
    </location>
</feature>
<gene>
    <name evidence="7" type="ORF">VXC91_04960</name>
</gene>
<dbReference type="InterPro" id="IPR050367">
    <property type="entry name" value="APC_superfamily"/>
</dbReference>
<dbReference type="Proteomes" id="UP001333996">
    <property type="component" value="Unassembled WGS sequence"/>
</dbReference>
<evidence type="ECO:0000256" key="4">
    <source>
        <dbReference type="ARBA" id="ARBA00022989"/>
    </source>
</evidence>
<dbReference type="PANTHER" id="PTHR42770">
    <property type="entry name" value="AMINO ACID TRANSPORTER-RELATED"/>
    <property type="match status" value="1"/>
</dbReference>
<feature type="transmembrane region" description="Helical" evidence="6">
    <location>
        <begin position="100"/>
        <end position="131"/>
    </location>
</feature>
<keyword evidence="2" id="KW-1003">Cell membrane</keyword>
<reference evidence="7" key="1">
    <citation type="submission" date="2024-01" db="EMBL/GenBank/DDBJ databases">
        <title>First draft genome sequence data of TA4-1, the type strain of Gram-positive actinobacterium Streptomyces chiangmaiensis.</title>
        <authorList>
            <person name="Yasawong M."/>
            <person name="Nantapong N."/>
        </authorList>
    </citation>
    <scope>NUCLEOTIDE SEQUENCE</scope>
    <source>
        <strain evidence="7">TA4-1</strain>
    </source>
</reference>
<feature type="transmembrane region" description="Helical" evidence="6">
    <location>
        <begin position="63"/>
        <end position="88"/>
    </location>
</feature>
<proteinExistence type="predicted"/>
<feature type="transmembrane region" description="Helical" evidence="6">
    <location>
        <begin position="356"/>
        <end position="376"/>
    </location>
</feature>